<organism evidence="2 4">
    <name type="scientific">Trichuris suis</name>
    <name type="common">pig whipworm</name>
    <dbReference type="NCBI Taxonomy" id="68888"/>
    <lineage>
        <taxon>Eukaryota</taxon>
        <taxon>Metazoa</taxon>
        <taxon>Ecdysozoa</taxon>
        <taxon>Nematoda</taxon>
        <taxon>Enoplea</taxon>
        <taxon>Dorylaimia</taxon>
        <taxon>Trichinellida</taxon>
        <taxon>Trichuridae</taxon>
        <taxon>Trichuris</taxon>
    </lineage>
</organism>
<keyword evidence="1" id="KW-0732">Signal</keyword>
<gene>
    <name evidence="2" type="ORF">M513_10632</name>
    <name evidence="3" type="ORF">M514_10632</name>
</gene>
<dbReference type="EMBL" id="KL367493">
    <property type="protein sequence ID" value="KFD69695.1"/>
    <property type="molecule type" value="Genomic_DNA"/>
</dbReference>
<proteinExistence type="predicted"/>
<protein>
    <submittedName>
        <fullName evidence="2">Uncharacterized protein</fullName>
    </submittedName>
</protein>
<evidence type="ECO:0000256" key="1">
    <source>
        <dbReference type="SAM" id="SignalP"/>
    </source>
</evidence>
<dbReference type="Proteomes" id="UP000030764">
    <property type="component" value="Unassembled WGS sequence"/>
</dbReference>
<feature type="chain" id="PRO_5010405204" evidence="1">
    <location>
        <begin position="25"/>
        <end position="228"/>
    </location>
</feature>
<accession>A0A085LU52</accession>
<dbReference type="Proteomes" id="UP000030758">
    <property type="component" value="Unassembled WGS sequence"/>
</dbReference>
<evidence type="ECO:0000313" key="2">
    <source>
        <dbReference type="EMBL" id="KFD48498.1"/>
    </source>
</evidence>
<evidence type="ECO:0000313" key="4">
    <source>
        <dbReference type="Proteomes" id="UP000030764"/>
    </source>
</evidence>
<feature type="signal peptide" evidence="1">
    <location>
        <begin position="1"/>
        <end position="24"/>
    </location>
</feature>
<name>A0A085LU52_9BILA</name>
<evidence type="ECO:0000313" key="3">
    <source>
        <dbReference type="EMBL" id="KFD69695.1"/>
    </source>
</evidence>
<sequence>MLSFCVSVLSRALVNLLNLRTCSGTIDADTGNFASLEDSTKTCEQYDEAYGNFVSSDCLPKEIRHDTTMAAPTQFSVVLKQDLFEGYTEANMNSLLTLVGFAVISGGLAMTVLPFNFNDIYDASIDDDYWSNTYQLPEHNSYVEKEYDCTFGACQSSNMVLAACNDLHMACVERMAPAKECDSINTNCVVLKSIFARCMSECARKEYNDLKTAVMNSTMDLTKTVSWS</sequence>
<dbReference type="EMBL" id="KL363292">
    <property type="protein sequence ID" value="KFD48498.1"/>
    <property type="molecule type" value="Genomic_DNA"/>
</dbReference>
<keyword evidence="4" id="KW-1185">Reference proteome</keyword>
<reference evidence="2 4" key="1">
    <citation type="journal article" date="2014" name="Nat. Genet.">
        <title>Genome and transcriptome of the porcine whipworm Trichuris suis.</title>
        <authorList>
            <person name="Jex A.R."/>
            <person name="Nejsum P."/>
            <person name="Schwarz E.M."/>
            <person name="Hu L."/>
            <person name="Young N.D."/>
            <person name="Hall R.S."/>
            <person name="Korhonen P.K."/>
            <person name="Liao S."/>
            <person name="Thamsborg S."/>
            <person name="Xia J."/>
            <person name="Xu P."/>
            <person name="Wang S."/>
            <person name="Scheerlinck J.P."/>
            <person name="Hofmann A."/>
            <person name="Sternberg P.W."/>
            <person name="Wang J."/>
            <person name="Gasser R.B."/>
        </authorList>
    </citation>
    <scope>NUCLEOTIDE SEQUENCE [LARGE SCALE GENOMIC DNA]</scope>
    <source>
        <strain evidence="3">DCEP-RM93F</strain>
        <strain evidence="2">DCEP-RM93M</strain>
    </source>
</reference>
<dbReference type="AlphaFoldDB" id="A0A085LU52"/>